<accession>A8NBC8</accession>
<feature type="region of interest" description="Disordered" evidence="1">
    <location>
        <begin position="1"/>
        <end position="55"/>
    </location>
</feature>
<dbReference type="KEGG" id="cci:CC1G_10709"/>
<dbReference type="RefSeq" id="XP_001832127.2">
    <property type="nucleotide sequence ID" value="XM_001832075.2"/>
</dbReference>
<keyword evidence="2" id="KW-0812">Transmembrane</keyword>
<evidence type="ECO:0000313" key="3">
    <source>
        <dbReference type="EMBL" id="EAU89682.2"/>
    </source>
</evidence>
<dbReference type="STRING" id="240176.A8NBC8"/>
<sequence length="395" mass="43938">MSAKTRTSSLLQGHNPTTETTVEYQPVSMDSNEEFSKPEPESGGQLAQPLPKAVDQPSPRRVRFWFWFSVAFTLLAPIVSIVLGITLHDKDMTYPVPSADNFDGRTLNFEVVLVAADPKDGTMKVDWTLVGEEKSPCRADNLDACTDVNVFFDTNVLASKDDDDDDGGEVKSSDRPDRPLFKINARGFAERDILSRVPTFRTNLALYSKEKEPASLIFYPYTSDIVMWAREVGTNESVAVRIGQTRGVAVGFQTTIWHRDIRGRAPPHVLSATIGLSRSRLAKVYSIFVTIVVWIVTIILTLVMATNVFFGYKQKSEVLLIPVATLFAFTQLRQTMPGVPEGFGNVVDFVGLVPCLAFLSLSTAFTLGAFLFTDPSEDRPELRWRDIRKVVTGRT</sequence>
<name>A8NBC8_COPC7</name>
<dbReference type="eggNOG" id="ENOG502SPP2">
    <property type="taxonomic scope" value="Eukaryota"/>
</dbReference>
<protein>
    <submittedName>
        <fullName evidence="3">Uncharacterized protein</fullName>
    </submittedName>
</protein>
<feature type="transmembrane region" description="Helical" evidence="2">
    <location>
        <begin position="64"/>
        <end position="87"/>
    </location>
</feature>
<dbReference type="AlphaFoldDB" id="A8NBC8"/>
<dbReference type="OrthoDB" id="2923771at2759"/>
<keyword evidence="4" id="KW-1185">Reference proteome</keyword>
<keyword evidence="2" id="KW-0472">Membrane</keyword>
<organism evidence="3 4">
    <name type="scientific">Coprinopsis cinerea (strain Okayama-7 / 130 / ATCC MYA-4618 / FGSC 9003)</name>
    <name type="common">Inky cap fungus</name>
    <name type="synonym">Hormographiella aspergillata</name>
    <dbReference type="NCBI Taxonomy" id="240176"/>
    <lineage>
        <taxon>Eukaryota</taxon>
        <taxon>Fungi</taxon>
        <taxon>Dikarya</taxon>
        <taxon>Basidiomycota</taxon>
        <taxon>Agaricomycotina</taxon>
        <taxon>Agaricomycetes</taxon>
        <taxon>Agaricomycetidae</taxon>
        <taxon>Agaricales</taxon>
        <taxon>Agaricineae</taxon>
        <taxon>Psathyrellaceae</taxon>
        <taxon>Coprinopsis</taxon>
    </lineage>
</organism>
<feature type="transmembrane region" description="Helical" evidence="2">
    <location>
        <begin position="284"/>
        <end position="310"/>
    </location>
</feature>
<comment type="caution">
    <text evidence="3">The sequence shown here is derived from an EMBL/GenBank/DDBJ whole genome shotgun (WGS) entry which is preliminary data.</text>
</comment>
<keyword evidence="2" id="KW-1133">Transmembrane helix</keyword>
<dbReference type="InParanoid" id="A8NBC8"/>
<reference evidence="3 4" key="1">
    <citation type="journal article" date="2010" name="Proc. Natl. Acad. Sci. U.S.A.">
        <title>Insights into evolution of multicellular fungi from the assembled chromosomes of the mushroom Coprinopsis cinerea (Coprinus cinereus).</title>
        <authorList>
            <person name="Stajich J.E."/>
            <person name="Wilke S.K."/>
            <person name="Ahren D."/>
            <person name="Au C.H."/>
            <person name="Birren B.W."/>
            <person name="Borodovsky M."/>
            <person name="Burns C."/>
            <person name="Canback B."/>
            <person name="Casselton L.A."/>
            <person name="Cheng C.K."/>
            <person name="Deng J."/>
            <person name="Dietrich F.S."/>
            <person name="Fargo D.C."/>
            <person name="Farman M.L."/>
            <person name="Gathman A.C."/>
            <person name="Goldberg J."/>
            <person name="Guigo R."/>
            <person name="Hoegger P.J."/>
            <person name="Hooker J.B."/>
            <person name="Huggins A."/>
            <person name="James T.Y."/>
            <person name="Kamada T."/>
            <person name="Kilaru S."/>
            <person name="Kodira C."/>
            <person name="Kues U."/>
            <person name="Kupfer D."/>
            <person name="Kwan H.S."/>
            <person name="Lomsadze A."/>
            <person name="Li W."/>
            <person name="Lilly W.W."/>
            <person name="Ma L.J."/>
            <person name="Mackey A.J."/>
            <person name="Manning G."/>
            <person name="Martin F."/>
            <person name="Muraguchi H."/>
            <person name="Natvig D.O."/>
            <person name="Palmerini H."/>
            <person name="Ramesh M.A."/>
            <person name="Rehmeyer C.J."/>
            <person name="Roe B.A."/>
            <person name="Shenoy N."/>
            <person name="Stanke M."/>
            <person name="Ter-Hovhannisyan V."/>
            <person name="Tunlid A."/>
            <person name="Velagapudi R."/>
            <person name="Vision T.J."/>
            <person name="Zeng Q."/>
            <person name="Zolan M.E."/>
            <person name="Pukkila P.J."/>
        </authorList>
    </citation>
    <scope>NUCLEOTIDE SEQUENCE [LARGE SCALE GENOMIC DNA]</scope>
    <source>
        <strain evidence="4">Okayama-7 / 130 / ATCC MYA-4618 / FGSC 9003</strain>
    </source>
</reference>
<dbReference type="VEuPathDB" id="FungiDB:CC1G_10709"/>
<evidence type="ECO:0000313" key="4">
    <source>
        <dbReference type="Proteomes" id="UP000001861"/>
    </source>
</evidence>
<gene>
    <name evidence="3" type="ORF">CC1G_10709</name>
</gene>
<evidence type="ECO:0000256" key="1">
    <source>
        <dbReference type="SAM" id="MobiDB-lite"/>
    </source>
</evidence>
<dbReference type="OMA" id="HDIPRWH"/>
<feature type="compositionally biased region" description="Polar residues" evidence="1">
    <location>
        <begin position="1"/>
        <end position="23"/>
    </location>
</feature>
<dbReference type="Proteomes" id="UP000001861">
    <property type="component" value="Unassembled WGS sequence"/>
</dbReference>
<proteinExistence type="predicted"/>
<dbReference type="EMBL" id="AACS02000009">
    <property type="protein sequence ID" value="EAU89682.2"/>
    <property type="molecule type" value="Genomic_DNA"/>
</dbReference>
<evidence type="ECO:0000256" key="2">
    <source>
        <dbReference type="SAM" id="Phobius"/>
    </source>
</evidence>
<feature type="transmembrane region" description="Helical" evidence="2">
    <location>
        <begin position="349"/>
        <end position="373"/>
    </location>
</feature>
<dbReference type="HOGENOM" id="CLU_054076_0_0_1"/>
<dbReference type="GeneID" id="6008612"/>